<protein>
    <submittedName>
        <fullName evidence="1">Uncharacterized protein</fullName>
    </submittedName>
</protein>
<dbReference type="EMBL" id="CAJNOR010002701">
    <property type="protein sequence ID" value="CAF1329666.1"/>
    <property type="molecule type" value="Genomic_DNA"/>
</dbReference>
<gene>
    <name evidence="1" type="ORF">XAT740_LOCUS30363</name>
</gene>
<comment type="caution">
    <text evidence="1">The sequence shown here is derived from an EMBL/GenBank/DDBJ whole genome shotgun (WGS) entry which is preliminary data.</text>
</comment>
<name>A0A815FJR9_ADIRI</name>
<organism evidence="1 2">
    <name type="scientific">Adineta ricciae</name>
    <name type="common">Rotifer</name>
    <dbReference type="NCBI Taxonomy" id="249248"/>
    <lineage>
        <taxon>Eukaryota</taxon>
        <taxon>Metazoa</taxon>
        <taxon>Spiralia</taxon>
        <taxon>Gnathifera</taxon>
        <taxon>Rotifera</taxon>
        <taxon>Eurotatoria</taxon>
        <taxon>Bdelloidea</taxon>
        <taxon>Adinetida</taxon>
        <taxon>Adinetidae</taxon>
        <taxon>Adineta</taxon>
    </lineage>
</organism>
<reference evidence="1" key="1">
    <citation type="submission" date="2021-02" db="EMBL/GenBank/DDBJ databases">
        <authorList>
            <person name="Nowell W R."/>
        </authorList>
    </citation>
    <scope>NUCLEOTIDE SEQUENCE</scope>
</reference>
<keyword evidence="2" id="KW-1185">Reference proteome</keyword>
<dbReference type="Proteomes" id="UP000663828">
    <property type="component" value="Unassembled WGS sequence"/>
</dbReference>
<sequence length="276" mass="30980">MTSVSFSGLTTQPLHSFNEANSKDYIGNQTLCDVSSLKCYKCDETHVNFWINAKTLPSFPANCSLVEAENQFTGLIRWFTLPNGKESYVDYLDAFYPHFLPKDSSRFFVFVAIERELKTASSRALVYSCTTDNCNNETNLRRALSSLTLKENFAPLDVLFNNSTKKFTEQSSCIEFSNSTHIECPSSASPLSSCSTCLLLEIDAPSRELCARCPKGSTKAGPEFVERRVFFFPGNKTRLGDQSILACRTKGCNALDNAEKIHQLSTIEFDFKEFFP</sequence>
<accession>A0A815FJR9</accession>
<dbReference type="AlphaFoldDB" id="A0A815FJR9"/>
<evidence type="ECO:0000313" key="1">
    <source>
        <dbReference type="EMBL" id="CAF1329666.1"/>
    </source>
</evidence>
<proteinExistence type="predicted"/>
<evidence type="ECO:0000313" key="2">
    <source>
        <dbReference type="Proteomes" id="UP000663828"/>
    </source>
</evidence>